<keyword evidence="2" id="KW-0408">Iron</keyword>
<reference evidence="4" key="1">
    <citation type="submission" date="2021-10" db="EMBL/GenBank/DDBJ databases">
        <authorList>
            <person name="Piombo E."/>
        </authorList>
    </citation>
    <scope>NUCLEOTIDE SEQUENCE</scope>
</reference>
<dbReference type="EMBL" id="CABFOC020000053">
    <property type="protein sequence ID" value="CAH0055007.1"/>
    <property type="molecule type" value="Genomic_DNA"/>
</dbReference>
<evidence type="ECO:0000256" key="2">
    <source>
        <dbReference type="ARBA" id="ARBA00023004"/>
    </source>
</evidence>
<dbReference type="SUPFAM" id="SSF117281">
    <property type="entry name" value="Kelch motif"/>
    <property type="match status" value="1"/>
</dbReference>
<keyword evidence="1" id="KW-0677">Repeat</keyword>
<evidence type="ECO:0000256" key="1">
    <source>
        <dbReference type="ARBA" id="ARBA00022737"/>
    </source>
</evidence>
<dbReference type="Pfam" id="PF24681">
    <property type="entry name" value="Kelch_KLHDC2_KLHL20_DRC7"/>
    <property type="match status" value="1"/>
</dbReference>
<dbReference type="PANTHER" id="PTHR47435">
    <property type="entry name" value="KELCH REPEAT PROTEIN (AFU_ORTHOLOGUE AFUA_5G12780)"/>
    <property type="match status" value="1"/>
</dbReference>
<proteinExistence type="predicted"/>
<evidence type="ECO:0000313" key="4">
    <source>
        <dbReference type="EMBL" id="CAH0055007.1"/>
    </source>
</evidence>
<dbReference type="AlphaFoldDB" id="A0A9N9ZER3"/>
<keyword evidence="5" id="KW-1185">Reference proteome</keyword>
<dbReference type="Gene3D" id="2.120.10.80">
    <property type="entry name" value="Kelch-type beta propeller"/>
    <property type="match status" value="2"/>
</dbReference>
<evidence type="ECO:0000313" key="5">
    <source>
        <dbReference type="Proteomes" id="UP000775872"/>
    </source>
</evidence>
<organism evidence="4 5">
    <name type="scientific">Clonostachys solani</name>
    <dbReference type="NCBI Taxonomy" id="160281"/>
    <lineage>
        <taxon>Eukaryota</taxon>
        <taxon>Fungi</taxon>
        <taxon>Dikarya</taxon>
        <taxon>Ascomycota</taxon>
        <taxon>Pezizomycotina</taxon>
        <taxon>Sordariomycetes</taxon>
        <taxon>Hypocreomycetidae</taxon>
        <taxon>Hypocreales</taxon>
        <taxon>Bionectriaceae</taxon>
        <taxon>Clonostachys</taxon>
    </lineage>
</organism>
<gene>
    <name evidence="4" type="ORF">CSOL1703_00016908</name>
</gene>
<dbReference type="InterPro" id="IPR015915">
    <property type="entry name" value="Kelch-typ_b-propeller"/>
</dbReference>
<dbReference type="PANTHER" id="PTHR47435:SF4">
    <property type="entry name" value="KELCH REPEAT PROTEIN (AFU_ORTHOLOGUE AFUA_5G12780)"/>
    <property type="match status" value="1"/>
</dbReference>
<evidence type="ECO:0000256" key="3">
    <source>
        <dbReference type="SAM" id="MobiDB-lite"/>
    </source>
</evidence>
<protein>
    <recommendedName>
        <fullName evidence="6">Nitrile-specifier protein 5</fullName>
    </recommendedName>
</protein>
<dbReference type="OrthoDB" id="10250130at2759"/>
<dbReference type="Proteomes" id="UP000775872">
    <property type="component" value="Unassembled WGS sequence"/>
</dbReference>
<evidence type="ECO:0008006" key="6">
    <source>
        <dbReference type="Google" id="ProtNLM"/>
    </source>
</evidence>
<dbReference type="GO" id="GO:0019760">
    <property type="term" value="P:glucosinolate metabolic process"/>
    <property type="evidence" value="ECO:0007669"/>
    <property type="project" value="UniProtKB-ARBA"/>
</dbReference>
<feature type="region of interest" description="Disordered" evidence="3">
    <location>
        <begin position="53"/>
        <end position="83"/>
    </location>
</feature>
<accession>A0A9N9ZER3</accession>
<feature type="compositionally biased region" description="Polar residues" evidence="3">
    <location>
        <begin position="57"/>
        <end position="66"/>
    </location>
</feature>
<name>A0A9N9ZER3_9HYPO</name>
<comment type="caution">
    <text evidence="4">The sequence shown here is derived from an EMBL/GenBank/DDBJ whole genome shotgun (WGS) entry which is preliminary data.</text>
</comment>
<sequence>MPPNKVTWTRIVSSASLERSSQAASIVSNKLYIFGGELQPRQPVDNKIHQIDLAQGNDPTPQSLKTPSVAPSPRVGSPSTTANGKTYIFSGRGGLEMTPLEESGALWSYDPLAAEWTLITPSDPHAPSPAGRSYHCIASNGADRIFVHSGCPETGRLSDLWAFDLVSRTWAELPSAPGPARGGASIAFAGGKLYRVHGFDGKTEQGGSLDVFDLEAQAWSSTQYKTDQVDGPEARSVATLLSAKVQGKPYLVTMFGERDPSPLGHAGAGKMLKDVWVYDIEQGKWNIVETEGDAPVARGWFDADVTTGAGGQDDIVVHGGLSDDNTRLGDVWRLSFI</sequence>